<evidence type="ECO:0000256" key="2">
    <source>
        <dbReference type="ARBA" id="ARBA00022723"/>
    </source>
</evidence>
<feature type="domain" description="Transposase Helix-turn-helix" evidence="4">
    <location>
        <begin position="162"/>
        <end position="213"/>
    </location>
</feature>
<dbReference type="InterPro" id="IPR027806">
    <property type="entry name" value="HARBI1_dom"/>
</dbReference>
<keyword evidence="6" id="KW-1185">Reference proteome</keyword>
<dbReference type="PANTHER" id="PTHR23080:SF141">
    <property type="entry name" value="TRANSPOSASE HELIX-TURN-HELIX DOMAIN-CONTAINING PROTEIN"/>
    <property type="match status" value="1"/>
</dbReference>
<reference evidence="6" key="1">
    <citation type="submission" date="2023-01" db="EMBL/GenBank/DDBJ databases">
        <title>Key to firefly adult light organ development and bioluminescence: homeobox transcription factors regulate luciferase expression and transportation to peroxisome.</title>
        <authorList>
            <person name="Fu X."/>
        </authorList>
    </citation>
    <scope>NUCLEOTIDE SEQUENCE [LARGE SCALE GENOMIC DNA]</scope>
</reference>
<name>A0AAN7P931_9COLE</name>
<proteinExistence type="predicted"/>
<keyword evidence="2" id="KW-0479">Metal-binding</keyword>
<dbReference type="Pfam" id="PF13613">
    <property type="entry name" value="HTH_Tnp_4"/>
    <property type="match status" value="1"/>
</dbReference>
<evidence type="ECO:0008006" key="7">
    <source>
        <dbReference type="Google" id="ProtNLM"/>
    </source>
</evidence>
<dbReference type="InterPro" id="IPR027805">
    <property type="entry name" value="Transposase_HTH_dom"/>
</dbReference>
<evidence type="ECO:0000259" key="4">
    <source>
        <dbReference type="Pfam" id="PF13613"/>
    </source>
</evidence>
<gene>
    <name evidence="5" type="ORF">RN001_007665</name>
</gene>
<accession>A0AAN7P931</accession>
<evidence type="ECO:0000256" key="1">
    <source>
        <dbReference type="ARBA" id="ARBA00001968"/>
    </source>
</evidence>
<comment type="cofactor">
    <cofactor evidence="1">
        <name>a divalent metal cation</name>
        <dbReference type="ChEBI" id="CHEBI:60240"/>
    </cofactor>
</comment>
<dbReference type="PANTHER" id="PTHR23080">
    <property type="entry name" value="THAP DOMAIN PROTEIN"/>
    <property type="match status" value="1"/>
</dbReference>
<comment type="caution">
    <text evidence="5">The sequence shown here is derived from an EMBL/GenBank/DDBJ whole genome shotgun (WGS) entry which is preliminary data.</text>
</comment>
<dbReference type="EMBL" id="JARPUR010000003">
    <property type="protein sequence ID" value="KAK4879519.1"/>
    <property type="molecule type" value="Genomic_DNA"/>
</dbReference>
<evidence type="ECO:0000259" key="3">
    <source>
        <dbReference type="Pfam" id="PF13359"/>
    </source>
</evidence>
<protein>
    <recommendedName>
        <fullName evidence="7">THAP-type domain-containing protein</fullName>
    </recommendedName>
</protein>
<dbReference type="Proteomes" id="UP001353858">
    <property type="component" value="Unassembled WGS sequence"/>
</dbReference>
<organism evidence="5 6">
    <name type="scientific">Aquatica leii</name>
    <dbReference type="NCBI Taxonomy" id="1421715"/>
    <lineage>
        <taxon>Eukaryota</taxon>
        <taxon>Metazoa</taxon>
        <taxon>Ecdysozoa</taxon>
        <taxon>Arthropoda</taxon>
        <taxon>Hexapoda</taxon>
        <taxon>Insecta</taxon>
        <taxon>Pterygota</taxon>
        <taxon>Neoptera</taxon>
        <taxon>Endopterygota</taxon>
        <taxon>Coleoptera</taxon>
        <taxon>Polyphaga</taxon>
        <taxon>Elateriformia</taxon>
        <taxon>Elateroidea</taxon>
        <taxon>Lampyridae</taxon>
        <taxon>Luciolinae</taxon>
        <taxon>Aquatica</taxon>
    </lineage>
</organism>
<dbReference type="GO" id="GO:0046872">
    <property type="term" value="F:metal ion binding"/>
    <property type="evidence" value="ECO:0007669"/>
    <property type="project" value="UniProtKB-KW"/>
</dbReference>
<dbReference type="AlphaFoldDB" id="A0AAN7P931"/>
<feature type="domain" description="DDE Tnp4" evidence="3">
    <location>
        <begin position="242"/>
        <end position="401"/>
    </location>
</feature>
<evidence type="ECO:0000313" key="6">
    <source>
        <dbReference type="Proteomes" id="UP001353858"/>
    </source>
</evidence>
<evidence type="ECO:0000313" key="5">
    <source>
        <dbReference type="EMBL" id="KAK4879519.1"/>
    </source>
</evidence>
<dbReference type="Pfam" id="PF13359">
    <property type="entry name" value="DDE_Tnp_4"/>
    <property type="match status" value="1"/>
</dbReference>
<sequence length="414" mass="47148">MEKPSSRFMTVCSLHFMDADLFKCSETKKRRDLKKTAIPSYTFPQSIKNERNERAEKRSFLKDKQLVVSTDELQQSVESEPTEREAIAAAALLQLIHSQPNIPEKKTFKDFQVQVNSPNFLTLSDLINSNSVLCSFTGLQNFDILNAIMNAVDMVYKDVRQHRLTLKNRIILTFVKLKLDLSFAVLSPLFGITQNLCKTYIATMVNILSEVLKCTIYLPDKTEILKNMPICFKNFEDTAIVLDCTEIKIQKAKCLCCRIRFYSHYKSSDTIKFMTGVSPSGVISYISKAYGGRASDKIIFEQSKLFEIIEPQSAMMVDKGFLIDDLCALHGIKLYRPPFLKQKKQLSSEEAQRNAEIAAARVHIERSNQRLKIFKILNGRLQKSLVPHVENIFTVICAVTNLSSAILANDKFLQ</sequence>